<gene>
    <name evidence="3" type="ordered locus">BMQ_pBM10003</name>
</gene>
<reference key="3">
    <citation type="submission" date="2010-04" db="EMBL/GenBank/DDBJ databases">
        <title>Genome sequences of the industrial vitamin B12-producers B. megaterium QM B1551 and DSM319 reveal new insights into the Bacillus genome evolution and pan-genome structure.</title>
        <authorList>
            <person name="Eppinger M."/>
            <person name="Bunk B."/>
            <person name="Johns M.A."/>
            <person name="Edirisinghe J.N."/>
            <person name="Kutumbaka K.K."/>
            <person name="Riley D.R."/>
            <person name="Creasy H.H."/>
            <person name="Koenig S.S.K."/>
            <person name="Galens K."/>
            <person name="Orvis J."/>
            <person name="Creasy T."/>
            <person name="Biedendieck R."/>
            <person name="Braun C."/>
            <person name="Grayburn S."/>
            <person name="Jahn D."/>
            <person name="Ravel J."/>
            <person name="Vary P.S."/>
        </authorList>
    </citation>
    <scope>NUCLEOTIDE SEQUENCE</scope>
    <source>
        <strain>QM B1551</strain>
    </source>
</reference>
<geneLocation type="plasmid" evidence="3 4">
    <name>pBM100</name>
</geneLocation>
<evidence type="ECO:0000259" key="2">
    <source>
        <dbReference type="Pfam" id="PF13152"/>
    </source>
</evidence>
<keyword evidence="1" id="KW-0175">Coiled coil</keyword>
<proteinExistence type="predicted"/>
<evidence type="ECO:0000256" key="1">
    <source>
        <dbReference type="SAM" id="Coils"/>
    </source>
</evidence>
<feature type="coiled-coil region" evidence="1">
    <location>
        <begin position="112"/>
        <end position="140"/>
    </location>
</feature>
<dbReference type="HOGENOM" id="CLU_112327_0_2_9"/>
<dbReference type="AlphaFoldDB" id="Q1PHT9"/>
<protein>
    <recommendedName>
        <fullName evidence="2">DUF3967 domain-containing protein</fullName>
    </recommendedName>
</protein>
<feature type="coiled-coil region" evidence="1">
    <location>
        <begin position="49"/>
        <end position="83"/>
    </location>
</feature>
<reference evidence="3 4" key="4">
    <citation type="journal article" date="2011" name="J. Bacteriol.">
        <title>Genome sequences of the biotechnologically important Bacillus megaterium strains QM B1551 and DSM319.</title>
        <authorList>
            <person name="Eppinger M."/>
            <person name="Bunk B."/>
            <person name="Johns M.A."/>
            <person name="Edirisinghe J.N."/>
            <person name="Kutumbaka K.K."/>
            <person name="Koenig S.S."/>
            <person name="Huot Creasy H."/>
            <person name="Rosovitz M.J."/>
            <person name="Riley D.R."/>
            <person name="Daugherty S."/>
            <person name="Martin M."/>
            <person name="Elbourne L.D."/>
            <person name="Paulsen I."/>
            <person name="Biedendieck R."/>
            <person name="Braun C."/>
            <person name="Grayburn S."/>
            <person name="Dhingra S."/>
            <person name="Lukyanchuk V."/>
            <person name="Ball B."/>
            <person name="Ul-Qamar R."/>
            <person name="Seibel J."/>
            <person name="Bremer E."/>
            <person name="Jahn D."/>
            <person name="Ravel J."/>
            <person name="Vary P.S."/>
        </authorList>
    </citation>
    <scope>NUCLEOTIDE SEQUENCE [LARGE SCALE GENOMIC DNA]</scope>
    <source>
        <strain evidence="4">ATCC 12872 / QMB1551</strain>
        <plasmid evidence="3">pBM100</plasmid>
    </source>
</reference>
<sequence>MKNVSENERAYWNHEVAEQLDIGTSTLRKWCLELEENEYVFSKGEQESRAFLKRDIDVLMNMKNEIRNKKKSLKDAAKIALEKARTGVVLVEQEQEQAPPVPVEQAQPMFTLEDMRNIVREELQEQAKARENERDKALMGVMRELQDVKKMIAASQEVSKKKWWEFWKT</sequence>
<dbReference type="Pfam" id="PF13152">
    <property type="entry name" value="DUF3967"/>
    <property type="match status" value="1"/>
</dbReference>
<keyword evidence="3" id="KW-0614">Plasmid</keyword>
<dbReference type="Proteomes" id="UP000000935">
    <property type="component" value="Plasmid pBM100"/>
</dbReference>
<evidence type="ECO:0000313" key="3">
    <source>
        <dbReference type="EMBL" id="ABE57125.1"/>
    </source>
</evidence>
<organism evidence="3 4">
    <name type="scientific">Priestia megaterium (strain ATCC 12872 / QMB1551)</name>
    <name type="common">Bacillus megaterium</name>
    <dbReference type="NCBI Taxonomy" id="545693"/>
    <lineage>
        <taxon>Bacteria</taxon>
        <taxon>Bacillati</taxon>
        <taxon>Bacillota</taxon>
        <taxon>Bacilli</taxon>
        <taxon>Bacillales</taxon>
        <taxon>Bacillaceae</taxon>
        <taxon>Priestia</taxon>
    </lineage>
</organism>
<dbReference type="Gene3D" id="1.10.1660.10">
    <property type="match status" value="1"/>
</dbReference>
<dbReference type="EMBL" id="CP001984">
    <property type="protein sequence ID" value="ABE57125.1"/>
    <property type="molecule type" value="Genomic_DNA"/>
</dbReference>
<dbReference type="KEGG" id="bmq:BMQ_pBM10003"/>
<evidence type="ECO:0000313" key="4">
    <source>
        <dbReference type="Proteomes" id="UP000000935"/>
    </source>
</evidence>
<reference evidence="3 4" key="1">
    <citation type="journal article" date="1997" name="Plasmid">
        <title>Replicons of the Indigenous Plasmids of Bacillus megaterium QM B1551.</title>
        <authorList>
            <person name="Stevenson D.M."/>
            <person name="Zhou Y."/>
            <person name="Mueller K."/>
            <person name="Jablonski L."/>
            <person name="Vary P.S."/>
        </authorList>
    </citation>
    <scope>NUCLEOTIDE SEQUENCE [LARGE SCALE GENOMIC DNA]</scope>
    <source>
        <strain evidence="4">ATCC 12872 / QMB1551</strain>
        <plasmid evidence="3 4">pBM100</plasmid>
    </source>
</reference>
<reference evidence="3 4" key="2">
    <citation type="journal article" date="2001" name="Plasmid">
        <title>Discoveries within the Seven Plasmid Array of Bacillus megaterium QM B1551.</title>
        <authorList>
            <person name="Kunnimalaiyaan M."/>
            <person name="Zhou Y."/>
            <person name="Scholle M."/>
            <person name="Baisa G.A."/>
            <person name="Vary P.S."/>
        </authorList>
    </citation>
    <scope>NUCLEOTIDE SEQUENCE [LARGE SCALE GENOMIC DNA]</scope>
    <source>
        <strain evidence="4">ATCC 12872 / QMB1551</strain>
        <plasmid evidence="3 4">pBM100</plasmid>
    </source>
</reference>
<accession>Q1PHT9</accession>
<keyword evidence="4" id="KW-1185">Reference proteome</keyword>
<dbReference type="InterPro" id="IPR025052">
    <property type="entry name" value="DUF3967"/>
</dbReference>
<feature type="domain" description="DUF3967" evidence="2">
    <location>
        <begin position="130"/>
        <end position="167"/>
    </location>
</feature>
<name>Q1PHT9_PRIM1</name>